<evidence type="ECO:0000256" key="1">
    <source>
        <dbReference type="ARBA" id="ARBA00001954"/>
    </source>
</evidence>
<evidence type="ECO:0000313" key="22">
    <source>
        <dbReference type="RefSeq" id="XP_014675758.1"/>
    </source>
</evidence>
<dbReference type="CDD" id="cd15610">
    <property type="entry name" value="PHD3_KDM5A_like"/>
    <property type="match status" value="1"/>
</dbReference>
<keyword evidence="21" id="KW-1185">Reference proteome</keyword>
<organism evidence="21 22">
    <name type="scientific">Priapulus caudatus</name>
    <name type="common">Priapulid worm</name>
    <dbReference type="NCBI Taxonomy" id="37621"/>
    <lineage>
        <taxon>Eukaryota</taxon>
        <taxon>Metazoa</taxon>
        <taxon>Ecdysozoa</taxon>
        <taxon>Scalidophora</taxon>
        <taxon>Priapulida</taxon>
        <taxon>Priapulimorpha</taxon>
        <taxon>Priapulimorphida</taxon>
        <taxon>Priapulidae</taxon>
        <taxon>Priapulus</taxon>
    </lineage>
</organism>
<gene>
    <name evidence="22" type="primary">LOC106815765</name>
</gene>
<dbReference type="SUPFAM" id="SSF51197">
    <property type="entry name" value="Clavaminate synthase-like"/>
    <property type="match status" value="1"/>
</dbReference>
<dbReference type="InterPro" id="IPR048615">
    <property type="entry name" value="KDM5_C-hel"/>
</dbReference>
<feature type="compositionally biased region" description="Polar residues" evidence="16">
    <location>
        <begin position="189"/>
        <end position="199"/>
    </location>
</feature>
<reference evidence="22" key="1">
    <citation type="submission" date="2025-08" db="UniProtKB">
        <authorList>
            <consortium name="RefSeq"/>
        </authorList>
    </citation>
    <scope>IDENTIFICATION</scope>
</reference>
<dbReference type="RefSeq" id="XP_014675758.1">
    <property type="nucleotide sequence ID" value="XM_014820272.1"/>
</dbReference>
<feature type="domain" description="ARID" evidence="18">
    <location>
        <begin position="541"/>
        <end position="633"/>
    </location>
</feature>
<evidence type="ECO:0000256" key="16">
    <source>
        <dbReference type="SAM" id="MobiDB-lite"/>
    </source>
</evidence>
<dbReference type="PROSITE" id="PS51183">
    <property type="entry name" value="JMJN"/>
    <property type="match status" value="2"/>
</dbReference>
<protein>
    <recommendedName>
        <fullName evidence="4">[histone H3]-trimethyl-L-lysine(4) demethylase</fullName>
        <ecNumber evidence="4">1.14.11.67</ecNumber>
    </recommendedName>
</protein>
<dbReference type="InterPro" id="IPR019786">
    <property type="entry name" value="Zinc_finger_PHD-type_CS"/>
</dbReference>
<comment type="cofactor">
    <cofactor evidence="1">
        <name>Fe(2+)</name>
        <dbReference type="ChEBI" id="CHEBI:29033"/>
    </cofactor>
</comment>
<dbReference type="Proteomes" id="UP000695022">
    <property type="component" value="Unplaced"/>
</dbReference>
<accession>A0ABM1EU87</accession>
<evidence type="ECO:0000259" key="20">
    <source>
        <dbReference type="PROSITE" id="PS51184"/>
    </source>
</evidence>
<dbReference type="Gene3D" id="3.30.40.10">
    <property type="entry name" value="Zinc/RING finger domain, C3HC4 (zinc finger)"/>
    <property type="match status" value="3"/>
</dbReference>
<dbReference type="SMART" id="SM01014">
    <property type="entry name" value="ARID"/>
    <property type="match status" value="2"/>
</dbReference>
<feature type="region of interest" description="Disordered" evidence="16">
    <location>
        <begin position="642"/>
        <end position="666"/>
    </location>
</feature>
<evidence type="ECO:0000259" key="17">
    <source>
        <dbReference type="PROSITE" id="PS50016"/>
    </source>
</evidence>
<dbReference type="InterPro" id="IPR004198">
    <property type="entry name" value="Znf_C5HC2"/>
</dbReference>
<feature type="domain" description="PHD-type" evidence="17">
    <location>
        <begin position="271"/>
        <end position="321"/>
    </location>
</feature>
<dbReference type="PROSITE" id="PS01359">
    <property type="entry name" value="ZF_PHD_1"/>
    <property type="match status" value="2"/>
</dbReference>
<evidence type="ECO:0000256" key="3">
    <source>
        <dbReference type="ARBA" id="ARBA00006801"/>
    </source>
</evidence>
<keyword evidence="12" id="KW-0408">Iron</keyword>
<evidence type="ECO:0000256" key="8">
    <source>
        <dbReference type="ARBA" id="ARBA00022833"/>
    </source>
</evidence>
<feature type="domain" description="PHD-type" evidence="17">
    <location>
        <begin position="734"/>
        <end position="784"/>
    </location>
</feature>
<feature type="domain" description="JmjC" evidence="20">
    <location>
        <begin position="878"/>
        <end position="1044"/>
    </location>
</feature>
<evidence type="ECO:0000256" key="5">
    <source>
        <dbReference type="ARBA" id="ARBA00022723"/>
    </source>
</evidence>
<dbReference type="Pfam" id="PF02373">
    <property type="entry name" value="JmjC"/>
    <property type="match status" value="1"/>
</dbReference>
<dbReference type="PANTHER" id="PTHR10694">
    <property type="entry name" value="LYSINE-SPECIFIC DEMETHYLASE"/>
    <property type="match status" value="1"/>
</dbReference>
<evidence type="ECO:0000259" key="19">
    <source>
        <dbReference type="PROSITE" id="PS51183"/>
    </source>
</evidence>
<evidence type="ECO:0000256" key="12">
    <source>
        <dbReference type="ARBA" id="ARBA00023004"/>
    </source>
</evidence>
<keyword evidence="7 15" id="KW-0863">Zinc-finger</keyword>
<name>A0ABM1EU87_PRICU</name>
<evidence type="ECO:0000259" key="18">
    <source>
        <dbReference type="PROSITE" id="PS51011"/>
    </source>
</evidence>
<feature type="domain" description="PHD-type" evidence="17">
    <location>
        <begin position="1555"/>
        <end position="1617"/>
    </location>
</feature>
<dbReference type="SMART" id="SM00501">
    <property type="entry name" value="BRIGHT"/>
    <property type="match status" value="2"/>
</dbReference>
<feature type="region of interest" description="Disordered" evidence="16">
    <location>
        <begin position="1527"/>
        <end position="1548"/>
    </location>
</feature>
<dbReference type="GeneID" id="106815765"/>
<dbReference type="InterPro" id="IPR001965">
    <property type="entry name" value="Znf_PHD"/>
</dbReference>
<evidence type="ECO:0000256" key="11">
    <source>
        <dbReference type="ARBA" id="ARBA00023002"/>
    </source>
</evidence>
<keyword evidence="8" id="KW-0862">Zinc</keyword>
<keyword evidence="9" id="KW-0156">Chromatin regulator</keyword>
<dbReference type="Pfam" id="PF01388">
    <property type="entry name" value="ARID"/>
    <property type="match status" value="2"/>
</dbReference>
<evidence type="ECO:0000256" key="6">
    <source>
        <dbReference type="ARBA" id="ARBA00022737"/>
    </source>
</evidence>
<dbReference type="Pfam" id="PF02375">
    <property type="entry name" value="JmjN"/>
    <property type="match status" value="2"/>
</dbReference>
<dbReference type="PROSITE" id="PS51184">
    <property type="entry name" value="JMJC"/>
    <property type="match status" value="1"/>
</dbReference>
<evidence type="ECO:0000256" key="13">
    <source>
        <dbReference type="ARBA" id="ARBA00023242"/>
    </source>
</evidence>
<dbReference type="InterPro" id="IPR003349">
    <property type="entry name" value="JmjN"/>
</dbReference>
<feature type="domain" description="JmjN" evidence="19">
    <location>
        <begin position="476"/>
        <end position="517"/>
    </location>
</feature>
<dbReference type="SMART" id="SM00545">
    <property type="entry name" value="JmjN"/>
    <property type="match status" value="2"/>
</dbReference>
<dbReference type="SMART" id="SM00249">
    <property type="entry name" value="PHD"/>
    <property type="match status" value="3"/>
</dbReference>
<keyword evidence="6" id="KW-0677">Repeat</keyword>
<feature type="compositionally biased region" description="Polar residues" evidence="16">
    <location>
        <begin position="652"/>
        <end position="662"/>
    </location>
</feature>
<dbReference type="Pfam" id="PF00628">
    <property type="entry name" value="PHD"/>
    <property type="match status" value="3"/>
</dbReference>
<dbReference type="Pfam" id="PF08429">
    <property type="entry name" value="PLU-1"/>
    <property type="match status" value="1"/>
</dbReference>
<sequence>MFSPEEFIRPPECPVYHPLGDDWLDPLGFIAKIRPEAEKHGICKIIPPPEWQPPFAIDVDRFKFSPRIQRLSELEATTRVRLEFFDKISKFWELQGSPLKLPTVDKTVLDLYRLRKVVKDEGGYETVTLRKLWPNVSRLMGFMSTPSKGMAGMLKQHYDRILYPYDIFAAGLRLNKEGGQTKTGKDAKSNAQRPESVTSRRSKRVAKEAIVEEKISVDYEANKELKRLQFYGPGPKAAVTCVIGETFAGDKDQAGGATKGRETKLISYAEKYVCLTCGRGEEEDKLLICESCDNTYHMFCLVPPLPALPSGDWRCPQCVRQECDKPREPYGFNYTTRQYSLQTFGEMADTFKAEHFNMPVHMVPCDVVEREFWRLTREVAEDVSVEYGADVSTRESGSGFPTAATRQLFPDDDEQYVSAPWNLNNLSVLSASVLRYINADISGMKSHAVIKLLGEDLMFLIVLMFSPEEFIRPPECPVYHPLGDDWLDPLGFIAKIRPEAEKHGICKIIPPPEWQPPFAIDVDRFKFSPRIQRLSELEATTRVRLEFFDKISKFWELQGSPLKLPTVDKTVLDLYRLRKVVKDEGGYETVTLRKLWPNVSRLMGFMSTPSKGMAGMLKQHYDRILYPYDIFAAGLRLNKEGGQTKTGKDAKSNAQRPESVTSRRSKRVAKEAIVEEKISVDYEANKELKRLQFYGPGPKAAVTCVIGETFAGDKDQAGGATKGRETKLISYAEKYVCLTCGRGEEEDKLLICESCDNTYHMFCLVPPLPALPSGDWRCPQCVRQECDKPREPYGFNYTTRQYSLQTFGEMADTFKAEHFNMPVHMVPCDVVEREFWRLTREVAEDVSVEYGADVSTRESGSGFPTAATRQLFPDDDEQYVSAPWNLNNLSVLSASVLRYINADISGMKVPWLYVGMCFSAFCWHIEDHWSYSINYLHWGEPKTWYGVPSRDADQFEAVMKAQAPELFEAQPDLLHQLVTTLHPNLLMTKGVSVVRTDQQAGEFVITFPRAYHAGLNQGYNCAEAVNFTPADWIPMGRKCIENYRLHQRHCVFSHEELVCKMAADPDVLDLSIAAATHTDMLLMVEQEKKLRKALLEKGTTTAEREAFELLQDDERQCSYCKTTCFLSAVTCPCKPEDLVCLYHVDKLCYCSPTKYCLRYRYTLDELPAMMHRLRLRAESFDRWAVQVKNALEAPEGEKLGLVEMRELVKEAEEKHFPDGELLQALKSAIAESEKCGSVAQQIVSRKVRTRSKQAAAVSESGGGGSSSSSKQDAKLTLHELELFSEQISNLPCEIRGASLIKDLLERIYAFQSDSQMALQADPPSSENLKKLLDVGQNLDIDLPELPALVQHMHRAHWLDEVNVTMADRGGGGGGGGGVGMDALRHLLEAGVTLAPHPAVERTMAHLQELLTLSERWEEKARICLQARPRHVMATLEAIIHESRGISVYLPNISALRDALKKAKDWTAKVEAIQKLSLDTESWLLSQHFPTLQGQKISENIQSLLLVMANKREAEKKVKVGDKRKLVKERRKPRKVGGGEREGDTAMKLGSKEDDDNVCAAETCFKPTGAYCDFECEHVDWVQCDGGCDDWFHYLCVGISDADMDDSSDYICYRCSHKGGAAVKVEPPEGADPEDTIVSVVSTPVDRSPQEALAAGAIMEEGLAEEAPHAAMPVAGEVVIESSSSASDPLPPPPQPPQPPQQHQQYVVPSPLPAASDTHADADSLQQHLLAKTALLVATSGGGSEHAYSTASKAAAGPSPRKHARKSPLVPRQLEAPTLELSPGGRAQLEGLMMEGDLLEVSLDETQHIWRILQACKPKDEVKFMEFDT</sequence>
<keyword evidence="13" id="KW-0539">Nucleus</keyword>
<feature type="region of interest" description="Disordered" evidence="16">
    <location>
        <begin position="179"/>
        <end position="203"/>
    </location>
</feature>
<evidence type="ECO:0000313" key="21">
    <source>
        <dbReference type="Proteomes" id="UP000695022"/>
    </source>
</evidence>
<dbReference type="InterPro" id="IPR001606">
    <property type="entry name" value="ARID_dom"/>
</dbReference>
<dbReference type="InterPro" id="IPR019787">
    <property type="entry name" value="Znf_PHD-finger"/>
</dbReference>
<evidence type="ECO:0000256" key="7">
    <source>
        <dbReference type="ARBA" id="ARBA00022771"/>
    </source>
</evidence>
<feature type="region of interest" description="Disordered" evidence="16">
    <location>
        <begin position="1741"/>
        <end position="1772"/>
    </location>
</feature>
<dbReference type="Pfam" id="PF02928">
    <property type="entry name" value="zf-C5HC2"/>
    <property type="match status" value="1"/>
</dbReference>
<dbReference type="Gene3D" id="1.10.150.60">
    <property type="entry name" value="ARID DNA-binding domain"/>
    <property type="match status" value="2"/>
</dbReference>
<dbReference type="SUPFAM" id="SSF57903">
    <property type="entry name" value="FYVE/PHD zinc finger"/>
    <property type="match status" value="3"/>
</dbReference>
<keyword evidence="5" id="KW-0479">Metal-binding</keyword>
<dbReference type="EC" id="1.14.11.67" evidence="4"/>
<dbReference type="InterPro" id="IPR036431">
    <property type="entry name" value="ARID_dom_sf"/>
</dbReference>
<comment type="similarity">
    <text evidence="3">Belongs to the JARID1 histone demethylase family.</text>
</comment>
<dbReference type="PROSITE" id="PS51011">
    <property type="entry name" value="ARID"/>
    <property type="match status" value="2"/>
</dbReference>
<dbReference type="InterPro" id="IPR011011">
    <property type="entry name" value="Znf_FYVE_PHD"/>
</dbReference>
<proteinExistence type="inferred from homology"/>
<dbReference type="Gene3D" id="2.60.120.650">
    <property type="entry name" value="Cupin"/>
    <property type="match status" value="2"/>
</dbReference>
<evidence type="ECO:0000256" key="14">
    <source>
        <dbReference type="ARBA" id="ARBA00048734"/>
    </source>
</evidence>
<evidence type="ECO:0000256" key="2">
    <source>
        <dbReference type="ARBA" id="ARBA00004123"/>
    </source>
</evidence>
<feature type="domain" description="JmjN" evidence="19">
    <location>
        <begin position="13"/>
        <end position="54"/>
    </location>
</feature>
<evidence type="ECO:0000256" key="10">
    <source>
        <dbReference type="ARBA" id="ARBA00022964"/>
    </source>
</evidence>
<dbReference type="InterPro" id="IPR013637">
    <property type="entry name" value="Lys_sp_deMease-like_dom"/>
</dbReference>
<dbReference type="SUPFAM" id="SSF46774">
    <property type="entry name" value="ARID-like"/>
    <property type="match status" value="2"/>
</dbReference>
<dbReference type="PROSITE" id="PS50016">
    <property type="entry name" value="ZF_PHD_2"/>
    <property type="match status" value="3"/>
</dbReference>
<dbReference type="InterPro" id="IPR013083">
    <property type="entry name" value="Znf_RING/FYVE/PHD"/>
</dbReference>
<feature type="domain" description="ARID" evidence="18">
    <location>
        <begin position="78"/>
        <end position="170"/>
    </location>
</feature>
<comment type="subcellular location">
    <subcellularLocation>
        <location evidence="2">Nucleus</location>
    </subcellularLocation>
</comment>
<dbReference type="Pfam" id="PF21323">
    <property type="entry name" value="KDM5_C-hel"/>
    <property type="match status" value="1"/>
</dbReference>
<dbReference type="SMART" id="SM00558">
    <property type="entry name" value="JmjC"/>
    <property type="match status" value="1"/>
</dbReference>
<feature type="region of interest" description="Disordered" evidence="16">
    <location>
        <begin position="1679"/>
        <end position="1705"/>
    </location>
</feature>
<dbReference type="InterPro" id="IPR003347">
    <property type="entry name" value="JmjC_dom"/>
</dbReference>
<evidence type="ECO:0000256" key="4">
    <source>
        <dbReference type="ARBA" id="ARBA00012902"/>
    </source>
</evidence>
<keyword evidence="10" id="KW-0223">Dioxygenase</keyword>
<evidence type="ECO:0000256" key="9">
    <source>
        <dbReference type="ARBA" id="ARBA00022853"/>
    </source>
</evidence>
<dbReference type="PANTHER" id="PTHR10694:SF33">
    <property type="entry name" value="LYSINE-SPECIFIC DEMETHYLASE 5"/>
    <property type="match status" value="1"/>
</dbReference>
<feature type="compositionally biased region" description="Pro residues" evidence="16">
    <location>
        <begin position="1688"/>
        <end position="1699"/>
    </location>
</feature>
<keyword evidence="11" id="KW-0560">Oxidoreductase</keyword>
<comment type="catalytic activity">
    <reaction evidence="14">
        <text>N(6),N(6),N(6)-trimethyl-L-lysyl(4)-[histone H3] + 3 2-oxoglutarate + 3 O2 = L-lysyl(4)-[histone H3] + 3 formaldehyde + 3 succinate + 3 CO2</text>
        <dbReference type="Rhea" id="RHEA:60208"/>
        <dbReference type="Rhea" id="RHEA-COMP:15537"/>
        <dbReference type="Rhea" id="RHEA-COMP:15547"/>
        <dbReference type="ChEBI" id="CHEBI:15379"/>
        <dbReference type="ChEBI" id="CHEBI:16526"/>
        <dbReference type="ChEBI" id="CHEBI:16810"/>
        <dbReference type="ChEBI" id="CHEBI:16842"/>
        <dbReference type="ChEBI" id="CHEBI:29969"/>
        <dbReference type="ChEBI" id="CHEBI:30031"/>
        <dbReference type="ChEBI" id="CHEBI:61961"/>
        <dbReference type="EC" id="1.14.11.67"/>
    </reaction>
</comment>
<evidence type="ECO:0000256" key="15">
    <source>
        <dbReference type="PROSITE-ProRule" id="PRU00146"/>
    </source>
</evidence>